<keyword evidence="4" id="KW-0804">Transcription</keyword>
<dbReference type="SMART" id="SM00354">
    <property type="entry name" value="HTH_LACI"/>
    <property type="match status" value="1"/>
</dbReference>
<dbReference type="Proteomes" id="UP000267250">
    <property type="component" value="Chromosome"/>
</dbReference>
<keyword evidence="1" id="KW-0678">Repressor</keyword>
<evidence type="ECO:0000259" key="5">
    <source>
        <dbReference type="PROSITE" id="PS50932"/>
    </source>
</evidence>
<accession>A0A3Q9HUT4</accession>
<evidence type="ECO:0000256" key="1">
    <source>
        <dbReference type="ARBA" id="ARBA00022491"/>
    </source>
</evidence>
<dbReference type="CDD" id="cd19975">
    <property type="entry name" value="PBP1_CcpA-like"/>
    <property type="match status" value="1"/>
</dbReference>
<evidence type="ECO:0000256" key="3">
    <source>
        <dbReference type="ARBA" id="ARBA00023125"/>
    </source>
</evidence>
<dbReference type="InterPro" id="IPR001761">
    <property type="entry name" value="Peripla_BP/Lac1_sug-bd_dom"/>
</dbReference>
<evidence type="ECO:0000256" key="2">
    <source>
        <dbReference type="ARBA" id="ARBA00023015"/>
    </source>
</evidence>
<dbReference type="InterPro" id="IPR010982">
    <property type="entry name" value="Lambda_DNA-bd_dom_sf"/>
</dbReference>
<keyword evidence="3" id="KW-0238">DNA-binding</keyword>
<sequence length="332" mass="37868">MDEVAKLAGVSKATVSRVLNKSDLVQPETREKVIWAMEKLNYKPNMIARYLRKQETELIGIILPDMSNPFYSKVLKGIEEVAYKFGYDVVLMNTNYSEEREKNSFKTLLERRAEGVLFMCHRLDNEKMKWLEEFTLPSVIISRTIRNNHKIPFVNIDNVQGGYDATRYLISLGHRKIAMISGPFDDENSSLDRIAGYIKAISEANIPFNDHYLKEGDFTFVTAEKLVKELLTLPDPPTAIFAVSDETAIGAIRGALDLGYKVPEDLSIIGFDNLEIASYYNPTLTTIAQPMTEMGRRATQILINIIEKRLIKELQVILPHKLIVRESTAQYR</sequence>
<dbReference type="EMBL" id="CP016379">
    <property type="protein sequence ID" value="AZR74832.1"/>
    <property type="molecule type" value="Genomic_DNA"/>
</dbReference>
<dbReference type="Pfam" id="PF00532">
    <property type="entry name" value="Peripla_BP_1"/>
    <property type="match status" value="1"/>
</dbReference>
<gene>
    <name evidence="6" type="ORF">BBF96_05275</name>
</gene>
<dbReference type="PANTHER" id="PTHR30146:SF148">
    <property type="entry name" value="HTH-TYPE TRANSCRIPTIONAL REPRESSOR PURR-RELATED"/>
    <property type="match status" value="1"/>
</dbReference>
<dbReference type="SUPFAM" id="SSF53822">
    <property type="entry name" value="Periplasmic binding protein-like I"/>
    <property type="match status" value="1"/>
</dbReference>
<dbReference type="AlphaFoldDB" id="A0A3Q9HUT4"/>
<reference evidence="6 7" key="1">
    <citation type="submission" date="2016-07" db="EMBL/GenBank/DDBJ databases">
        <title>Genome and transcriptome analysis of iron-reducing fermentative bacteria Anoxybacter fermentans.</title>
        <authorList>
            <person name="Zeng X."/>
            <person name="Shao Z."/>
        </authorList>
    </citation>
    <scope>NUCLEOTIDE SEQUENCE [LARGE SCALE GENOMIC DNA]</scope>
    <source>
        <strain evidence="6 7">DY22613</strain>
    </source>
</reference>
<dbReference type="PROSITE" id="PS50932">
    <property type="entry name" value="HTH_LACI_2"/>
    <property type="match status" value="1"/>
</dbReference>
<dbReference type="PANTHER" id="PTHR30146">
    <property type="entry name" value="LACI-RELATED TRANSCRIPTIONAL REPRESSOR"/>
    <property type="match status" value="1"/>
</dbReference>
<name>A0A3Q9HUT4_9FIRM</name>
<evidence type="ECO:0000313" key="6">
    <source>
        <dbReference type="EMBL" id="AZR74832.1"/>
    </source>
</evidence>
<organism evidence="6 7">
    <name type="scientific">Anoxybacter fermentans</name>
    <dbReference type="NCBI Taxonomy" id="1323375"/>
    <lineage>
        <taxon>Bacteria</taxon>
        <taxon>Bacillati</taxon>
        <taxon>Bacillota</taxon>
        <taxon>Clostridia</taxon>
        <taxon>Halanaerobiales</taxon>
        <taxon>Anoxybacter</taxon>
    </lineage>
</organism>
<protein>
    <recommendedName>
        <fullName evidence="5">HTH lacI-type domain-containing protein</fullName>
    </recommendedName>
</protein>
<dbReference type="GO" id="GO:0000976">
    <property type="term" value="F:transcription cis-regulatory region binding"/>
    <property type="evidence" value="ECO:0007669"/>
    <property type="project" value="TreeGrafter"/>
</dbReference>
<dbReference type="KEGG" id="aft:BBF96_05275"/>
<keyword evidence="2" id="KW-0805">Transcription regulation</keyword>
<dbReference type="Gene3D" id="1.10.260.40">
    <property type="entry name" value="lambda repressor-like DNA-binding domains"/>
    <property type="match status" value="1"/>
</dbReference>
<dbReference type="InterPro" id="IPR028082">
    <property type="entry name" value="Peripla_BP_I"/>
</dbReference>
<feature type="domain" description="HTH lacI-type" evidence="5">
    <location>
        <begin position="1"/>
        <end position="53"/>
    </location>
</feature>
<evidence type="ECO:0000313" key="7">
    <source>
        <dbReference type="Proteomes" id="UP000267250"/>
    </source>
</evidence>
<proteinExistence type="predicted"/>
<dbReference type="GO" id="GO:0003700">
    <property type="term" value="F:DNA-binding transcription factor activity"/>
    <property type="evidence" value="ECO:0007669"/>
    <property type="project" value="TreeGrafter"/>
</dbReference>
<keyword evidence="7" id="KW-1185">Reference proteome</keyword>
<dbReference type="InterPro" id="IPR000843">
    <property type="entry name" value="HTH_LacI"/>
</dbReference>
<dbReference type="Pfam" id="PF00356">
    <property type="entry name" value="LacI"/>
    <property type="match status" value="1"/>
</dbReference>
<dbReference type="CDD" id="cd01392">
    <property type="entry name" value="HTH_LacI"/>
    <property type="match status" value="1"/>
</dbReference>
<evidence type="ECO:0000256" key="4">
    <source>
        <dbReference type="ARBA" id="ARBA00023163"/>
    </source>
</evidence>
<dbReference type="SUPFAM" id="SSF47413">
    <property type="entry name" value="lambda repressor-like DNA-binding domains"/>
    <property type="match status" value="1"/>
</dbReference>
<dbReference type="Gene3D" id="3.40.50.2300">
    <property type="match status" value="2"/>
</dbReference>
<dbReference type="PROSITE" id="PS00356">
    <property type="entry name" value="HTH_LACI_1"/>
    <property type="match status" value="1"/>
</dbReference>